<dbReference type="Proteomes" id="UP000218244">
    <property type="component" value="Chromosome"/>
</dbReference>
<proteinExistence type="inferred from homology"/>
<dbReference type="RefSeq" id="WP_197702366.1">
    <property type="nucleotide sequence ID" value="NZ_AP017369.1"/>
</dbReference>
<evidence type="ECO:0000313" key="4">
    <source>
        <dbReference type="EMBL" id="BAU94600.1"/>
    </source>
</evidence>
<reference evidence="4 5" key="1">
    <citation type="submission" date="2016-02" db="EMBL/GenBank/DDBJ databases">
        <title>Corynebacterium glutamicum N24 whole genome sequencing project.</title>
        <authorList>
            <person name="Matsutani M."/>
            <person name="Nangtapong N."/>
            <person name="Yakushi T."/>
            <person name="Matsushita K."/>
        </authorList>
    </citation>
    <scope>NUCLEOTIDE SEQUENCE [LARGE SCALE GENOMIC DNA]</scope>
    <source>
        <strain evidence="4 5">N24</strain>
    </source>
</reference>
<accession>A0A160PQR2</accession>
<evidence type="ECO:0000313" key="5">
    <source>
        <dbReference type="Proteomes" id="UP000218244"/>
    </source>
</evidence>
<dbReference type="PANTHER" id="PTHR30466:SF11">
    <property type="entry name" value="FLAVIN-DEPENDENT MONOOXYGENASE, REDUCTASE SUBUNIT HSAB"/>
    <property type="match status" value="1"/>
</dbReference>
<evidence type="ECO:0000259" key="3">
    <source>
        <dbReference type="SMART" id="SM00903"/>
    </source>
</evidence>
<dbReference type="InterPro" id="IPR012349">
    <property type="entry name" value="Split_barrel_FMN-bd"/>
</dbReference>
<protein>
    <submittedName>
        <fullName evidence="4">Oxidoreductase</fullName>
    </submittedName>
</protein>
<dbReference type="InterPro" id="IPR002563">
    <property type="entry name" value="Flavin_Rdtase-like_dom"/>
</dbReference>
<dbReference type="EMBL" id="AP017369">
    <property type="protein sequence ID" value="BAU94600.1"/>
    <property type="molecule type" value="Genomic_DNA"/>
</dbReference>
<evidence type="ECO:0000256" key="2">
    <source>
        <dbReference type="ARBA" id="ARBA00023002"/>
    </source>
</evidence>
<feature type="domain" description="Flavin reductase like" evidence="3">
    <location>
        <begin position="21"/>
        <end position="164"/>
    </location>
</feature>
<dbReference type="Pfam" id="PF01613">
    <property type="entry name" value="Flavin_Reduct"/>
    <property type="match status" value="1"/>
</dbReference>
<dbReference type="SUPFAM" id="SSF50475">
    <property type="entry name" value="FMN-binding split barrel"/>
    <property type="match status" value="1"/>
</dbReference>
<dbReference type="GO" id="GO:0042602">
    <property type="term" value="F:riboflavin reductase (NADPH) activity"/>
    <property type="evidence" value="ECO:0007669"/>
    <property type="project" value="TreeGrafter"/>
</dbReference>
<dbReference type="GO" id="GO:0010181">
    <property type="term" value="F:FMN binding"/>
    <property type="evidence" value="ECO:0007669"/>
    <property type="project" value="InterPro"/>
</dbReference>
<gene>
    <name evidence="4" type="ORF">N24_0338</name>
</gene>
<dbReference type="SMART" id="SM00903">
    <property type="entry name" value="Flavin_Reduct"/>
    <property type="match status" value="1"/>
</dbReference>
<dbReference type="Gene3D" id="2.30.110.10">
    <property type="entry name" value="Electron Transport, Fmn-binding Protein, Chain A"/>
    <property type="match status" value="1"/>
</dbReference>
<keyword evidence="5" id="KW-1185">Reference proteome</keyword>
<keyword evidence="2" id="KW-0560">Oxidoreductase</keyword>
<dbReference type="InterPro" id="IPR050268">
    <property type="entry name" value="NADH-dep_flavin_reductase"/>
</dbReference>
<dbReference type="KEGG" id="csur:N24_0338"/>
<evidence type="ECO:0000256" key="1">
    <source>
        <dbReference type="ARBA" id="ARBA00008898"/>
    </source>
</evidence>
<dbReference type="PANTHER" id="PTHR30466">
    <property type="entry name" value="FLAVIN REDUCTASE"/>
    <property type="match status" value="1"/>
</dbReference>
<organism evidence="4 5">
    <name type="scientific">Corynebacterium suranareeae</name>
    <dbReference type="NCBI Taxonomy" id="2506452"/>
    <lineage>
        <taxon>Bacteria</taxon>
        <taxon>Bacillati</taxon>
        <taxon>Actinomycetota</taxon>
        <taxon>Actinomycetes</taxon>
        <taxon>Mycobacteriales</taxon>
        <taxon>Corynebacteriaceae</taxon>
        <taxon>Corynebacterium</taxon>
    </lineage>
</organism>
<comment type="similarity">
    <text evidence="1">Belongs to the non-flavoprotein flavin reductase family.</text>
</comment>
<dbReference type="AlphaFoldDB" id="A0A160PQR2"/>
<name>A0A160PQR2_9CORY</name>
<sequence>MSVIQIAEDGSVDPLDYRKIFGLLPTGVTAITGTSTEGKPVGFVVGTFQSLSMDPPLVAFSVDKGSSTWPTIRTLETLTANILSTDQLPVCRALSRRGVDKFQDLEYEKGPNDNPRLPGSTAWLDCTVLYEVVAGDHYIIVATINGMEIGTGDALIFRGGKFGEVQIWEDPAPSPKPIAEETTV</sequence>